<comment type="caution">
    <text evidence="2">The sequence shown here is derived from an EMBL/GenBank/DDBJ whole genome shotgun (WGS) entry which is preliminary data.</text>
</comment>
<evidence type="ECO:0000313" key="2">
    <source>
        <dbReference type="EMBL" id="GLQ75683.1"/>
    </source>
</evidence>
<proteinExistence type="predicted"/>
<sequence>MSKIILYFVLILGVAAVVFLDDKNPSQQNQKVKQGTENNTGSHSSRQNDTGRYAKKEIESSAVKQLSNNNTANSSRAVADTNSLRSDLGEDIHLEIEEPWFEVTDTLPIDKVKPLSVGDESLSAIEFRNIGEFSSLSSGDSVRLLLPNGEEVLISITQDKKQVNNTKTWSGIFKSNGYDYPAVFTFGKKNVFGFIGHPDAEYKVTGLNNTAWLYEVPQEYFEEPSPQ</sequence>
<accession>A0AAV5NZE2</accession>
<dbReference type="RefSeq" id="WP_126607475.1">
    <property type="nucleotide sequence ID" value="NZ_AP025145.1"/>
</dbReference>
<name>A0AAV5NZE2_9VIBR</name>
<keyword evidence="3" id="KW-1185">Reference proteome</keyword>
<protein>
    <submittedName>
        <fullName evidence="2">Uncharacterized protein</fullName>
    </submittedName>
</protein>
<reference evidence="3" key="1">
    <citation type="journal article" date="2019" name="Int. J. Syst. Evol. Microbiol.">
        <title>The Global Catalogue of Microorganisms (GCM) 10K type strain sequencing project: providing services to taxonomists for standard genome sequencing and annotation.</title>
        <authorList>
            <consortium name="The Broad Institute Genomics Platform"/>
            <consortium name="The Broad Institute Genome Sequencing Center for Infectious Disease"/>
            <person name="Wu L."/>
            <person name="Ma J."/>
        </authorList>
    </citation>
    <scope>NUCLEOTIDE SEQUENCE [LARGE SCALE GENOMIC DNA]</scope>
    <source>
        <strain evidence="3">NBRC 15640</strain>
    </source>
</reference>
<dbReference type="Proteomes" id="UP001156690">
    <property type="component" value="Unassembled WGS sequence"/>
</dbReference>
<dbReference type="EMBL" id="BSNX01000075">
    <property type="protein sequence ID" value="GLQ75683.1"/>
    <property type="molecule type" value="Genomic_DNA"/>
</dbReference>
<evidence type="ECO:0000313" key="3">
    <source>
        <dbReference type="Proteomes" id="UP001156690"/>
    </source>
</evidence>
<feature type="region of interest" description="Disordered" evidence="1">
    <location>
        <begin position="26"/>
        <end position="52"/>
    </location>
</feature>
<evidence type="ECO:0000256" key="1">
    <source>
        <dbReference type="SAM" id="MobiDB-lite"/>
    </source>
</evidence>
<organism evidence="2 3">
    <name type="scientific">Vibrio penaeicida</name>
    <dbReference type="NCBI Taxonomy" id="104609"/>
    <lineage>
        <taxon>Bacteria</taxon>
        <taxon>Pseudomonadati</taxon>
        <taxon>Pseudomonadota</taxon>
        <taxon>Gammaproteobacteria</taxon>
        <taxon>Vibrionales</taxon>
        <taxon>Vibrionaceae</taxon>
        <taxon>Vibrio</taxon>
    </lineage>
</organism>
<feature type="compositionally biased region" description="Polar residues" evidence="1">
    <location>
        <begin position="26"/>
        <end position="50"/>
    </location>
</feature>
<gene>
    <name evidence="2" type="ORF">GCM10007932_50460</name>
</gene>
<dbReference type="AlphaFoldDB" id="A0AAV5NZE2"/>